<feature type="transmembrane region" description="Helical" evidence="7">
    <location>
        <begin position="72"/>
        <end position="91"/>
    </location>
</feature>
<keyword evidence="11" id="KW-1185">Reference proteome</keyword>
<dbReference type="SUPFAM" id="SSF52540">
    <property type="entry name" value="P-loop containing nucleoside triphosphate hydrolases"/>
    <property type="match status" value="1"/>
</dbReference>
<keyword evidence="3" id="KW-0547">Nucleotide-binding</keyword>
<comment type="subcellular location">
    <subcellularLocation>
        <location evidence="1">Cell membrane</location>
        <topology evidence="1">Multi-pass membrane protein</topology>
    </subcellularLocation>
</comment>
<name>A0A2C9ZMS3_9ACTN</name>
<dbReference type="InterPro" id="IPR003439">
    <property type="entry name" value="ABC_transporter-like_ATP-bd"/>
</dbReference>
<evidence type="ECO:0000259" key="9">
    <source>
        <dbReference type="PROSITE" id="PS50929"/>
    </source>
</evidence>
<dbReference type="PANTHER" id="PTHR43394:SF1">
    <property type="entry name" value="ATP-BINDING CASSETTE SUB-FAMILY B MEMBER 10, MITOCHONDRIAL"/>
    <property type="match status" value="1"/>
</dbReference>
<dbReference type="SMART" id="SM00382">
    <property type="entry name" value="AAA"/>
    <property type="match status" value="1"/>
</dbReference>
<evidence type="ECO:0000256" key="5">
    <source>
        <dbReference type="ARBA" id="ARBA00022989"/>
    </source>
</evidence>
<reference evidence="10 11" key="1">
    <citation type="submission" date="2017-05" db="EMBL/GenBank/DDBJ databases">
        <title>Biotechnological potential of actinobacteria isolated from South African environments.</title>
        <authorList>
            <person name="Le Roes-Hill M."/>
            <person name="Prins A."/>
            <person name="Durrell K.A."/>
        </authorList>
    </citation>
    <scope>NUCLEOTIDE SEQUENCE [LARGE SCALE GENOMIC DNA]</scope>
    <source>
        <strain evidence="10">M26</strain>
    </source>
</reference>
<feature type="transmembrane region" description="Helical" evidence="7">
    <location>
        <begin position="177"/>
        <end position="193"/>
    </location>
</feature>
<feature type="domain" description="ABC transmembrane type-1" evidence="9">
    <location>
        <begin position="34"/>
        <end position="320"/>
    </location>
</feature>
<sequence>MSPGPGERAAGGELVRRAGAAWRLAWETGPVAVLASVVVVIGAGVLPVAVAWLTKLILDTLATGRSGIADVLAPAVALGVVGLAGALLPHLSQYVEGQLRRGIDLAARDRLLGAVNRFVGLAPFEDPHFRDRLRLAEQAGGGASSQIISPSLGLAQGLVTVCGFVGTLIVLSPVMTGLVLLSVLPSLAVQLSLSRRRVRFDWRVSPAMRRQIFYAELLTEVASAKEVRLFGLGSFLRGRLLTEVRAVHESERALDRRALRGHGLLALLGAAIGCAGLVWAVVAAAGGRLTVGDVAVFVAAVAGVQTSLSSGVAQFSRLHQALLIFGHYLDLLRAEPDLPVRPTPLPLPPLRAGVELRDVWFRYSDEHPWVLRGVDLFIPYGRSVALVGLNGAGKSTLVKLLCRFYDPQRGAVLWDGVDLRDADPAELRVRLAAVFQDFVAYDFTAAENIAVGDLDTLGQDARIEAAAARAGVHELLSALPRGYDTLLSRRFFDNLGGPDQDAQGVVLSGGQWQRLALARAFVRNDRDLLILDEPSSGLDAEAEHAIHHDLRGHREGRTSLLISHRLSAVRDADLVVVLSEGKIIESGTHQALMAAAGEYARLFTLQASGYQSVS</sequence>
<dbReference type="GO" id="GO:0016887">
    <property type="term" value="F:ATP hydrolysis activity"/>
    <property type="evidence" value="ECO:0007669"/>
    <property type="project" value="InterPro"/>
</dbReference>
<dbReference type="InterPro" id="IPR003593">
    <property type="entry name" value="AAA+_ATPase"/>
</dbReference>
<dbReference type="InterPro" id="IPR036640">
    <property type="entry name" value="ABC1_TM_sf"/>
</dbReference>
<dbReference type="InterPro" id="IPR039421">
    <property type="entry name" value="Type_1_exporter"/>
</dbReference>
<dbReference type="AlphaFoldDB" id="A0A2C9ZMS3"/>
<feature type="transmembrane region" description="Helical" evidence="7">
    <location>
        <begin position="31"/>
        <end position="52"/>
    </location>
</feature>
<evidence type="ECO:0000256" key="3">
    <source>
        <dbReference type="ARBA" id="ARBA00022741"/>
    </source>
</evidence>
<evidence type="ECO:0000256" key="1">
    <source>
        <dbReference type="ARBA" id="ARBA00004651"/>
    </source>
</evidence>
<keyword evidence="5 7" id="KW-1133">Transmembrane helix</keyword>
<feature type="domain" description="ABC transporter" evidence="8">
    <location>
        <begin position="354"/>
        <end position="605"/>
    </location>
</feature>
<dbReference type="InterPro" id="IPR027417">
    <property type="entry name" value="P-loop_NTPase"/>
</dbReference>
<dbReference type="InterPro" id="IPR017871">
    <property type="entry name" value="ABC_transporter-like_CS"/>
</dbReference>
<evidence type="ECO:0000256" key="2">
    <source>
        <dbReference type="ARBA" id="ARBA00022692"/>
    </source>
</evidence>
<evidence type="ECO:0000259" key="8">
    <source>
        <dbReference type="PROSITE" id="PS50893"/>
    </source>
</evidence>
<keyword evidence="2 7" id="KW-0812">Transmembrane</keyword>
<dbReference type="SUPFAM" id="SSF90123">
    <property type="entry name" value="ABC transporter transmembrane region"/>
    <property type="match status" value="1"/>
</dbReference>
<evidence type="ECO:0000313" key="11">
    <source>
        <dbReference type="Proteomes" id="UP000194761"/>
    </source>
</evidence>
<gene>
    <name evidence="10" type="ORF">CA984_06195</name>
</gene>
<evidence type="ECO:0000313" key="10">
    <source>
        <dbReference type="EMBL" id="OUC98708.1"/>
    </source>
</evidence>
<dbReference type="Gene3D" id="1.20.1560.10">
    <property type="entry name" value="ABC transporter type 1, transmembrane domain"/>
    <property type="match status" value="1"/>
</dbReference>
<dbReference type="GO" id="GO:0015421">
    <property type="term" value="F:ABC-type oligopeptide transporter activity"/>
    <property type="evidence" value="ECO:0007669"/>
    <property type="project" value="TreeGrafter"/>
</dbReference>
<evidence type="ECO:0000256" key="4">
    <source>
        <dbReference type="ARBA" id="ARBA00022840"/>
    </source>
</evidence>
<accession>A0A2C9ZMS3</accession>
<evidence type="ECO:0000256" key="7">
    <source>
        <dbReference type="SAM" id="Phobius"/>
    </source>
</evidence>
<dbReference type="RefSeq" id="WP_086569131.1">
    <property type="nucleotide sequence ID" value="NZ_NGFP01000017.1"/>
</dbReference>
<keyword evidence="4" id="KW-0067">ATP-binding</keyword>
<dbReference type="EMBL" id="NGFP01000017">
    <property type="protein sequence ID" value="OUC98708.1"/>
    <property type="molecule type" value="Genomic_DNA"/>
</dbReference>
<dbReference type="PANTHER" id="PTHR43394">
    <property type="entry name" value="ATP-DEPENDENT PERMEASE MDL1, MITOCHONDRIAL"/>
    <property type="match status" value="1"/>
</dbReference>
<dbReference type="PROSITE" id="PS50893">
    <property type="entry name" value="ABC_TRANSPORTER_2"/>
    <property type="match status" value="1"/>
</dbReference>
<protein>
    <submittedName>
        <fullName evidence="10">Multidrug ABC transporter permease</fullName>
    </submittedName>
</protein>
<keyword evidence="6 7" id="KW-0472">Membrane</keyword>
<dbReference type="InterPro" id="IPR011527">
    <property type="entry name" value="ABC1_TM_dom"/>
</dbReference>
<comment type="caution">
    <text evidence="10">The sequence shown here is derived from an EMBL/GenBank/DDBJ whole genome shotgun (WGS) entry which is preliminary data.</text>
</comment>
<evidence type="ECO:0000256" key="6">
    <source>
        <dbReference type="ARBA" id="ARBA00023136"/>
    </source>
</evidence>
<dbReference type="PROSITE" id="PS00211">
    <property type="entry name" value="ABC_TRANSPORTER_1"/>
    <property type="match status" value="1"/>
</dbReference>
<dbReference type="Pfam" id="PF00005">
    <property type="entry name" value="ABC_tran"/>
    <property type="match status" value="1"/>
</dbReference>
<feature type="transmembrane region" description="Helical" evidence="7">
    <location>
        <begin position="264"/>
        <end position="282"/>
    </location>
</feature>
<proteinExistence type="predicted"/>
<organism evidence="10 11">
    <name type="scientific">Streptosporangium minutum</name>
    <dbReference type="NCBI Taxonomy" id="569862"/>
    <lineage>
        <taxon>Bacteria</taxon>
        <taxon>Bacillati</taxon>
        <taxon>Actinomycetota</taxon>
        <taxon>Actinomycetes</taxon>
        <taxon>Streptosporangiales</taxon>
        <taxon>Streptosporangiaceae</taxon>
        <taxon>Streptosporangium</taxon>
    </lineage>
</organism>
<dbReference type="Proteomes" id="UP000194761">
    <property type="component" value="Unassembled WGS sequence"/>
</dbReference>
<dbReference type="GO" id="GO:0005886">
    <property type="term" value="C:plasma membrane"/>
    <property type="evidence" value="ECO:0007669"/>
    <property type="project" value="UniProtKB-SubCell"/>
</dbReference>
<dbReference type="PROSITE" id="PS50929">
    <property type="entry name" value="ABC_TM1F"/>
    <property type="match status" value="1"/>
</dbReference>
<dbReference type="GO" id="GO:0005524">
    <property type="term" value="F:ATP binding"/>
    <property type="evidence" value="ECO:0007669"/>
    <property type="project" value="UniProtKB-KW"/>
</dbReference>
<dbReference type="Gene3D" id="3.40.50.300">
    <property type="entry name" value="P-loop containing nucleotide triphosphate hydrolases"/>
    <property type="match status" value="1"/>
</dbReference>